<protein>
    <submittedName>
        <fullName evidence="3">N-acetylmuramoyl-L-alanine amidase</fullName>
    </submittedName>
</protein>
<dbReference type="SUPFAM" id="SSF53187">
    <property type="entry name" value="Zn-dependent exopeptidases"/>
    <property type="match status" value="1"/>
</dbReference>
<dbReference type="GO" id="GO:0030288">
    <property type="term" value="C:outer membrane-bounded periplasmic space"/>
    <property type="evidence" value="ECO:0007669"/>
    <property type="project" value="TreeGrafter"/>
</dbReference>
<dbReference type="SMART" id="SM00646">
    <property type="entry name" value="Ami_3"/>
    <property type="match status" value="1"/>
</dbReference>
<sequence>MRRIMLLITLILSIGTVSIGQVATAKEVSAPYPFLRNPFVTDVDVLIDVGHGGIDSGTLYGNIYEKDINLEMAQLTYNLLREKGLTVLVNRMSDYALSEENGWLRARSRHLKDLAQRSHLANEIHPKVLISLHVNWSKNSSRRGPLVLSQKTESSKQLAESIQQSLNSMYGTTTEAVLGKPYFLLKHVHVPAVIVEMGFISNSSDREQMMQPQKQKKLAEAIVAGVTHYLEK</sequence>
<dbReference type="GO" id="GO:0009253">
    <property type="term" value="P:peptidoglycan catabolic process"/>
    <property type="evidence" value="ECO:0007669"/>
    <property type="project" value="InterPro"/>
</dbReference>
<dbReference type="AlphaFoldDB" id="A0A972K1R2"/>
<dbReference type="Proteomes" id="UP000641588">
    <property type="component" value="Unassembled WGS sequence"/>
</dbReference>
<keyword evidence="4" id="KW-1185">Reference proteome</keyword>
<dbReference type="PANTHER" id="PTHR30404:SF0">
    <property type="entry name" value="N-ACETYLMURAMOYL-L-ALANINE AMIDASE AMIC"/>
    <property type="match status" value="1"/>
</dbReference>
<dbReference type="EMBL" id="WHOD01000087">
    <property type="protein sequence ID" value="NOU95991.1"/>
    <property type="molecule type" value="Genomic_DNA"/>
</dbReference>
<keyword evidence="1" id="KW-0378">Hydrolase</keyword>
<organism evidence="3 4">
    <name type="scientific">Paenibacillus foliorum</name>
    <dbReference type="NCBI Taxonomy" id="2654974"/>
    <lineage>
        <taxon>Bacteria</taxon>
        <taxon>Bacillati</taxon>
        <taxon>Bacillota</taxon>
        <taxon>Bacilli</taxon>
        <taxon>Bacillales</taxon>
        <taxon>Paenibacillaceae</taxon>
        <taxon>Paenibacillus</taxon>
    </lineage>
</organism>
<dbReference type="RefSeq" id="WP_171654216.1">
    <property type="nucleotide sequence ID" value="NZ_WHOD01000087.1"/>
</dbReference>
<feature type="domain" description="MurNAc-LAA" evidence="2">
    <location>
        <begin position="118"/>
        <end position="227"/>
    </location>
</feature>
<dbReference type="Pfam" id="PF01520">
    <property type="entry name" value="Amidase_3"/>
    <property type="match status" value="1"/>
</dbReference>
<proteinExistence type="predicted"/>
<dbReference type="PANTHER" id="PTHR30404">
    <property type="entry name" value="N-ACETYLMURAMOYL-L-ALANINE AMIDASE"/>
    <property type="match status" value="1"/>
</dbReference>
<reference evidence="3" key="1">
    <citation type="submission" date="2019-10" db="EMBL/GenBank/DDBJ databases">
        <title>Description of Paenibacillus glebae sp. nov.</title>
        <authorList>
            <person name="Carlier A."/>
            <person name="Qi S."/>
        </authorList>
    </citation>
    <scope>NUCLEOTIDE SEQUENCE</scope>
    <source>
        <strain evidence="3">LMG 31456</strain>
    </source>
</reference>
<dbReference type="InterPro" id="IPR050695">
    <property type="entry name" value="N-acetylmuramoyl_amidase_3"/>
</dbReference>
<dbReference type="CDD" id="cd02696">
    <property type="entry name" value="MurNAc-LAA"/>
    <property type="match status" value="1"/>
</dbReference>
<accession>A0A972K1R2</accession>
<dbReference type="Gene3D" id="3.40.630.40">
    <property type="entry name" value="Zn-dependent exopeptidases"/>
    <property type="match status" value="1"/>
</dbReference>
<comment type="caution">
    <text evidence="3">The sequence shown here is derived from an EMBL/GenBank/DDBJ whole genome shotgun (WGS) entry which is preliminary data.</text>
</comment>
<dbReference type="GO" id="GO:0008745">
    <property type="term" value="F:N-acetylmuramoyl-L-alanine amidase activity"/>
    <property type="evidence" value="ECO:0007669"/>
    <property type="project" value="InterPro"/>
</dbReference>
<name>A0A972K1R2_9BACL</name>
<gene>
    <name evidence="3" type="ORF">GC093_22610</name>
</gene>
<evidence type="ECO:0000313" key="4">
    <source>
        <dbReference type="Proteomes" id="UP000641588"/>
    </source>
</evidence>
<evidence type="ECO:0000259" key="2">
    <source>
        <dbReference type="SMART" id="SM00646"/>
    </source>
</evidence>
<evidence type="ECO:0000313" key="3">
    <source>
        <dbReference type="EMBL" id="NOU95991.1"/>
    </source>
</evidence>
<evidence type="ECO:0000256" key="1">
    <source>
        <dbReference type="ARBA" id="ARBA00022801"/>
    </source>
</evidence>
<dbReference type="InterPro" id="IPR002508">
    <property type="entry name" value="MurNAc-LAA_cat"/>
</dbReference>